<dbReference type="AlphaFoldDB" id="A0A9P1MY61"/>
<dbReference type="EMBL" id="CANHGI010000002">
    <property type="protein sequence ID" value="CAI5443183.1"/>
    <property type="molecule type" value="Genomic_DNA"/>
</dbReference>
<dbReference type="Proteomes" id="UP001152747">
    <property type="component" value="Unassembled WGS sequence"/>
</dbReference>
<evidence type="ECO:0008006" key="3">
    <source>
        <dbReference type="Google" id="ProtNLM"/>
    </source>
</evidence>
<organism evidence="1 2">
    <name type="scientific">Caenorhabditis angaria</name>
    <dbReference type="NCBI Taxonomy" id="860376"/>
    <lineage>
        <taxon>Eukaryota</taxon>
        <taxon>Metazoa</taxon>
        <taxon>Ecdysozoa</taxon>
        <taxon>Nematoda</taxon>
        <taxon>Chromadorea</taxon>
        <taxon>Rhabditida</taxon>
        <taxon>Rhabditina</taxon>
        <taxon>Rhabditomorpha</taxon>
        <taxon>Rhabditoidea</taxon>
        <taxon>Rhabditidae</taxon>
        <taxon>Peloderinae</taxon>
        <taxon>Caenorhabditis</taxon>
    </lineage>
</organism>
<gene>
    <name evidence="1" type="ORF">CAMP_LOCUS5820</name>
</gene>
<dbReference type="OrthoDB" id="5946976at2759"/>
<proteinExistence type="predicted"/>
<dbReference type="Gene3D" id="3.40.710.10">
    <property type="entry name" value="DD-peptidase/beta-lactamase superfamily"/>
    <property type="match status" value="1"/>
</dbReference>
<evidence type="ECO:0000313" key="2">
    <source>
        <dbReference type="Proteomes" id="UP001152747"/>
    </source>
</evidence>
<name>A0A9P1MY61_9PELO</name>
<accession>A0A9P1MY61</accession>
<dbReference type="InterPro" id="IPR052907">
    <property type="entry name" value="Beta-lactamase/esterase"/>
</dbReference>
<sequence length="68" mass="7678">MVNSNSKSNFKRQIPIHGIAENIFCDVRDSFRKNFSEGWEKAGAAFCVIHKGKMIVDLWGGYADPECL</sequence>
<reference evidence="1" key="1">
    <citation type="submission" date="2022-11" db="EMBL/GenBank/DDBJ databases">
        <authorList>
            <person name="Kikuchi T."/>
        </authorList>
    </citation>
    <scope>NUCLEOTIDE SEQUENCE</scope>
    <source>
        <strain evidence="1">PS1010</strain>
    </source>
</reference>
<dbReference type="PANTHER" id="PTHR43319:SF3">
    <property type="entry name" value="BETA-LACTAMASE-RELATED DOMAIN-CONTAINING PROTEIN"/>
    <property type="match status" value="1"/>
</dbReference>
<dbReference type="PANTHER" id="PTHR43319">
    <property type="entry name" value="BETA-LACTAMASE-RELATED"/>
    <property type="match status" value="1"/>
</dbReference>
<keyword evidence="2" id="KW-1185">Reference proteome</keyword>
<comment type="caution">
    <text evidence="1">The sequence shown here is derived from an EMBL/GenBank/DDBJ whole genome shotgun (WGS) entry which is preliminary data.</text>
</comment>
<dbReference type="InterPro" id="IPR012338">
    <property type="entry name" value="Beta-lactam/transpept-like"/>
</dbReference>
<protein>
    <recommendedName>
        <fullName evidence="3">Beta-lactamase-related domain-containing protein</fullName>
    </recommendedName>
</protein>
<evidence type="ECO:0000313" key="1">
    <source>
        <dbReference type="EMBL" id="CAI5443183.1"/>
    </source>
</evidence>